<proteinExistence type="predicted"/>
<dbReference type="AlphaFoldDB" id="A0A6A4NY42"/>
<keyword evidence="2" id="KW-1185">Reference proteome</keyword>
<evidence type="ECO:0000313" key="2">
    <source>
        <dbReference type="Proteomes" id="UP000447434"/>
    </source>
</evidence>
<dbReference type="EMBL" id="WOCE01000018">
    <property type="protein sequence ID" value="KAE9594031.1"/>
    <property type="molecule type" value="Genomic_DNA"/>
</dbReference>
<reference evidence="2" key="1">
    <citation type="journal article" date="2020" name="Nat. Commun.">
        <title>Genome sequence of the cluster root forming white lupin.</title>
        <authorList>
            <person name="Hufnagel B."/>
            <person name="Marques A."/>
            <person name="Soriano A."/>
            <person name="Marques L."/>
            <person name="Divol F."/>
            <person name="Doumas P."/>
            <person name="Sallet E."/>
            <person name="Mancinotti D."/>
            <person name="Carrere S."/>
            <person name="Marande W."/>
            <person name="Arribat S."/>
            <person name="Keller J."/>
            <person name="Huneau C."/>
            <person name="Blein T."/>
            <person name="Aime D."/>
            <person name="Laguerre M."/>
            <person name="Taylor J."/>
            <person name="Schubert V."/>
            <person name="Nelson M."/>
            <person name="Geu-Flores F."/>
            <person name="Crespi M."/>
            <person name="Gallardo-Guerrero K."/>
            <person name="Delaux P.-M."/>
            <person name="Salse J."/>
            <person name="Berges H."/>
            <person name="Guyot R."/>
            <person name="Gouzy J."/>
            <person name="Peret B."/>
        </authorList>
    </citation>
    <scope>NUCLEOTIDE SEQUENCE [LARGE SCALE GENOMIC DNA]</scope>
    <source>
        <strain evidence="2">cv. Amiga</strain>
    </source>
</reference>
<protein>
    <submittedName>
        <fullName evidence="1">Putative taxadiene 5-alpha-hydroxylase</fullName>
    </submittedName>
</protein>
<name>A0A6A4NY42_LUPAL</name>
<organism evidence="1 2">
    <name type="scientific">Lupinus albus</name>
    <name type="common">White lupine</name>
    <name type="synonym">Lupinus termis</name>
    <dbReference type="NCBI Taxonomy" id="3870"/>
    <lineage>
        <taxon>Eukaryota</taxon>
        <taxon>Viridiplantae</taxon>
        <taxon>Streptophyta</taxon>
        <taxon>Embryophyta</taxon>
        <taxon>Tracheophyta</taxon>
        <taxon>Spermatophyta</taxon>
        <taxon>Magnoliopsida</taxon>
        <taxon>eudicotyledons</taxon>
        <taxon>Gunneridae</taxon>
        <taxon>Pentapetalae</taxon>
        <taxon>rosids</taxon>
        <taxon>fabids</taxon>
        <taxon>Fabales</taxon>
        <taxon>Fabaceae</taxon>
        <taxon>Papilionoideae</taxon>
        <taxon>50 kb inversion clade</taxon>
        <taxon>genistoids sensu lato</taxon>
        <taxon>core genistoids</taxon>
        <taxon>Genisteae</taxon>
        <taxon>Lupinus</taxon>
    </lineage>
</organism>
<dbReference type="OrthoDB" id="3945418at2759"/>
<accession>A0A6A4NY42</accession>
<evidence type="ECO:0000313" key="1">
    <source>
        <dbReference type="EMBL" id="KAE9594031.1"/>
    </source>
</evidence>
<gene>
    <name evidence="1" type="ORF">Lalb_Chr18g0049391</name>
</gene>
<comment type="caution">
    <text evidence="1">The sequence shown here is derived from an EMBL/GenBank/DDBJ whole genome shotgun (WGS) entry which is preliminary data.</text>
</comment>
<sequence length="49" mass="5881">MKYDWQVAGENMRMFPPIFGSFKNVMIEYEGFTISDSCGRDWNQRPFRP</sequence>
<dbReference type="Proteomes" id="UP000447434">
    <property type="component" value="Chromosome 18"/>
</dbReference>